<dbReference type="GO" id="GO:0005524">
    <property type="term" value="F:ATP binding"/>
    <property type="evidence" value="ECO:0007669"/>
    <property type="project" value="UniProtKB-UniRule"/>
</dbReference>
<feature type="active site" evidence="7">
    <location>
        <position position="75"/>
    </location>
</feature>
<dbReference type="SUPFAM" id="SSF81891">
    <property type="entry name" value="Poly A polymerase C-terminal region-like"/>
    <property type="match status" value="1"/>
</dbReference>
<dbReference type="InterPro" id="IPR043519">
    <property type="entry name" value="NT_sf"/>
</dbReference>
<keyword evidence="6 7" id="KW-0804">Transcription</keyword>
<evidence type="ECO:0000259" key="10">
    <source>
        <dbReference type="Pfam" id="PF01743"/>
    </source>
</evidence>
<dbReference type="InterPro" id="IPR025866">
    <property type="entry name" value="PolyA_pol_arg_C_dom"/>
</dbReference>
<evidence type="ECO:0000256" key="3">
    <source>
        <dbReference type="ARBA" id="ARBA00022741"/>
    </source>
</evidence>
<dbReference type="GO" id="GO:0006397">
    <property type="term" value="P:mRNA processing"/>
    <property type="evidence" value="ECO:0007669"/>
    <property type="project" value="UniProtKB-KW"/>
</dbReference>
<feature type="region of interest" description="Disordered" evidence="9">
    <location>
        <begin position="418"/>
        <end position="450"/>
    </location>
</feature>
<keyword evidence="3 7" id="KW-0547">Nucleotide-binding</keyword>
<dbReference type="Gene3D" id="3.30.460.10">
    <property type="entry name" value="Beta Polymerase, domain 2"/>
    <property type="match status" value="1"/>
</dbReference>
<evidence type="ECO:0000313" key="14">
    <source>
        <dbReference type="Proteomes" id="UP000823889"/>
    </source>
</evidence>
<dbReference type="CDD" id="cd05398">
    <property type="entry name" value="NT_ClassII-CCAase"/>
    <property type="match status" value="1"/>
</dbReference>
<evidence type="ECO:0000256" key="6">
    <source>
        <dbReference type="ARBA" id="ARBA00023163"/>
    </source>
</evidence>
<feature type="domain" description="Polymerase A arginine-rich C-terminal" evidence="11">
    <location>
        <begin position="321"/>
        <end position="440"/>
    </location>
</feature>
<dbReference type="PANTHER" id="PTHR43051">
    <property type="entry name" value="POLYNUCLEOTIDE ADENYLYLTRANSFERASE FAMILY PROTEIN"/>
    <property type="match status" value="1"/>
</dbReference>
<evidence type="ECO:0000259" key="11">
    <source>
        <dbReference type="Pfam" id="PF12626"/>
    </source>
</evidence>
<name>A0A9D2RGT3_9BURK</name>
<dbReference type="Pfam" id="PF01743">
    <property type="entry name" value="PolyA_pol"/>
    <property type="match status" value="1"/>
</dbReference>
<comment type="caution">
    <text evidence="13">The sequence shown here is derived from an EMBL/GenBank/DDBJ whole genome shotgun (WGS) entry which is preliminary data.</text>
</comment>
<keyword evidence="5 7" id="KW-0694">RNA-binding</keyword>
<organism evidence="13 14">
    <name type="scientific">Candidatus Paenalcaligenes intestinipullorum</name>
    <dbReference type="NCBI Taxonomy" id="2838718"/>
    <lineage>
        <taxon>Bacteria</taxon>
        <taxon>Pseudomonadati</taxon>
        <taxon>Pseudomonadota</taxon>
        <taxon>Betaproteobacteria</taxon>
        <taxon>Burkholderiales</taxon>
        <taxon>Alcaligenaceae</taxon>
        <taxon>Paenalcaligenes</taxon>
    </lineage>
</organism>
<dbReference type="AlphaFoldDB" id="A0A9D2RGT3"/>
<dbReference type="InterPro" id="IPR002646">
    <property type="entry name" value="PolA_pol_head_dom"/>
</dbReference>
<keyword evidence="13" id="KW-0548">Nucleotidyltransferase</keyword>
<dbReference type="GO" id="GO:1990817">
    <property type="term" value="F:poly(A) RNA polymerase activity"/>
    <property type="evidence" value="ECO:0007669"/>
    <property type="project" value="UniProtKB-UniRule"/>
</dbReference>
<dbReference type="GO" id="GO:0043633">
    <property type="term" value="P:polyadenylation-dependent RNA catabolic process"/>
    <property type="evidence" value="ECO:0007669"/>
    <property type="project" value="InterPro"/>
</dbReference>
<evidence type="ECO:0000256" key="9">
    <source>
        <dbReference type="SAM" id="MobiDB-lite"/>
    </source>
</evidence>
<proteinExistence type="inferred from homology"/>
<comment type="catalytic activity">
    <reaction evidence="7">
        <text>RNA(n) + ATP = RNA(n)-3'-adenine ribonucleotide + diphosphate</text>
        <dbReference type="Rhea" id="RHEA:11332"/>
        <dbReference type="Rhea" id="RHEA-COMP:14527"/>
        <dbReference type="Rhea" id="RHEA-COMP:17347"/>
        <dbReference type="ChEBI" id="CHEBI:30616"/>
        <dbReference type="ChEBI" id="CHEBI:33019"/>
        <dbReference type="ChEBI" id="CHEBI:140395"/>
        <dbReference type="ChEBI" id="CHEBI:173115"/>
        <dbReference type="EC" id="2.7.7.19"/>
    </reaction>
</comment>
<dbReference type="Pfam" id="PF12626">
    <property type="entry name" value="PolyA_pol_arg_C"/>
    <property type="match status" value="1"/>
</dbReference>
<dbReference type="GO" id="GO:0003723">
    <property type="term" value="F:RNA binding"/>
    <property type="evidence" value="ECO:0007669"/>
    <property type="project" value="UniProtKB-UniRule"/>
</dbReference>
<comment type="similarity">
    <text evidence="7 8">Belongs to the tRNA nucleotidyltransferase/poly(A) polymerase family.</text>
</comment>
<evidence type="ECO:0000259" key="12">
    <source>
        <dbReference type="Pfam" id="PF12627"/>
    </source>
</evidence>
<gene>
    <name evidence="7 13" type="primary">pcnB</name>
    <name evidence="13" type="ORF">H9906_06115</name>
</gene>
<evidence type="ECO:0000256" key="1">
    <source>
        <dbReference type="ARBA" id="ARBA00022664"/>
    </source>
</evidence>
<feature type="active site" evidence="7">
    <location>
        <position position="149"/>
    </location>
</feature>
<evidence type="ECO:0000256" key="7">
    <source>
        <dbReference type="HAMAP-Rule" id="MF_00957"/>
    </source>
</evidence>
<accession>A0A9D2RGT3</accession>
<keyword evidence="4 7" id="KW-0067">ATP-binding</keyword>
<evidence type="ECO:0000256" key="8">
    <source>
        <dbReference type="RuleBase" id="RU003953"/>
    </source>
</evidence>
<dbReference type="NCBIfam" id="TIGR01942">
    <property type="entry name" value="pcnB"/>
    <property type="match status" value="1"/>
</dbReference>
<keyword evidence="1 7" id="KW-0507">mRNA processing</keyword>
<dbReference type="EMBL" id="DWUQ01000126">
    <property type="protein sequence ID" value="HJD44585.1"/>
    <property type="molecule type" value="Genomic_DNA"/>
</dbReference>
<dbReference type="InterPro" id="IPR052191">
    <property type="entry name" value="tRNA_ntf/polyA_polymerase_I"/>
</dbReference>
<dbReference type="Gene3D" id="1.10.3090.10">
    <property type="entry name" value="cca-adding enzyme, domain 2"/>
    <property type="match status" value="1"/>
</dbReference>
<reference evidence="13" key="1">
    <citation type="journal article" date="2021" name="PeerJ">
        <title>Extensive microbial diversity within the chicken gut microbiome revealed by metagenomics and culture.</title>
        <authorList>
            <person name="Gilroy R."/>
            <person name="Ravi A."/>
            <person name="Getino M."/>
            <person name="Pursley I."/>
            <person name="Horton D.L."/>
            <person name="Alikhan N.F."/>
            <person name="Baker D."/>
            <person name="Gharbi K."/>
            <person name="Hall N."/>
            <person name="Watson M."/>
            <person name="Adriaenssens E.M."/>
            <person name="Foster-Nyarko E."/>
            <person name="Jarju S."/>
            <person name="Secka A."/>
            <person name="Antonio M."/>
            <person name="Oren A."/>
            <person name="Chaudhuri R.R."/>
            <person name="La Ragione R."/>
            <person name="Hildebrand F."/>
            <person name="Pallen M.J."/>
        </authorList>
    </citation>
    <scope>NUCLEOTIDE SEQUENCE</scope>
    <source>
        <strain evidence="13">9264</strain>
    </source>
</reference>
<dbReference type="Pfam" id="PF12627">
    <property type="entry name" value="PolyA_pol_RNAbd"/>
    <property type="match status" value="1"/>
</dbReference>
<protein>
    <recommendedName>
        <fullName evidence="7">Poly(A) polymerase I</fullName>
        <shortName evidence="7">PAP I</shortName>
        <ecNumber evidence="7">2.7.7.19</ecNumber>
    </recommendedName>
</protein>
<reference evidence="13" key="2">
    <citation type="submission" date="2021-04" db="EMBL/GenBank/DDBJ databases">
        <authorList>
            <person name="Gilroy R."/>
        </authorList>
    </citation>
    <scope>NUCLEOTIDE SEQUENCE</scope>
    <source>
        <strain evidence="13">9264</strain>
    </source>
</reference>
<dbReference type="Proteomes" id="UP000823889">
    <property type="component" value="Unassembled WGS sequence"/>
</dbReference>
<dbReference type="EC" id="2.7.7.19" evidence="7"/>
<dbReference type="HAMAP" id="MF_00957">
    <property type="entry name" value="PolyA_pol"/>
    <property type="match status" value="1"/>
</dbReference>
<sequence length="450" mass="51915">MLKQTIKTFVSRLFAGSGPKGPARLGPEQHGIKRRLVSHHAIKVCEVLQQHGYEAYVVGGEVRDLIAGLEPKDFDVATNATPEEVRPLFRRARIIGRRFKLVHVVFGREIIETSTFRAPDESDSRTDAHGRILRDNQYGELPDDAKRRDFTLNALYYDPLTETVIDYHHGVADLQNRIVRIIGDAETRYREDPVRMLRAVRFAAKLDATIETATHEPIQRLAHLIAHVPESRLFDELLKLLSCGQAVNCLQQLHDEQLHSYLLPFLAHSLREPSERTFLELAFARSDARVRQGLGVSPSFLFAVLLWKPMRQRWLELSKTGLPSLEAMMQASDEITQQQAQVLPIQRRFYTDMREIWLLQTRFERVNNRAIWRMIEQPRFRAAVDFLQLRAADKEVDSVMAQWWMDLANADSSEARSALIAERANPQTTRNTRSRRRRRPRQRSNATSSD</sequence>
<feature type="compositionally biased region" description="Basic residues" evidence="9">
    <location>
        <begin position="432"/>
        <end position="442"/>
    </location>
</feature>
<evidence type="ECO:0000256" key="5">
    <source>
        <dbReference type="ARBA" id="ARBA00022884"/>
    </source>
</evidence>
<evidence type="ECO:0000256" key="2">
    <source>
        <dbReference type="ARBA" id="ARBA00022679"/>
    </source>
</evidence>
<comment type="function">
    <text evidence="7">Adds poly(A) tail to the 3' end of many RNAs, which usually targets these RNAs for decay. Plays a significant role in the global control of gene expression, through influencing the rate of transcript degradation, and in the general RNA quality control.</text>
</comment>
<feature type="domain" description="tRNA nucleotidyltransferase/poly(A) polymerase RNA and SrmB- binding" evidence="12">
    <location>
        <begin position="209"/>
        <end position="268"/>
    </location>
</feature>
<evidence type="ECO:0000313" key="13">
    <source>
        <dbReference type="EMBL" id="HJD44585.1"/>
    </source>
</evidence>
<dbReference type="InterPro" id="IPR032828">
    <property type="entry name" value="PolyA_RNA-bd"/>
</dbReference>
<dbReference type="SUPFAM" id="SSF81301">
    <property type="entry name" value="Nucleotidyltransferase"/>
    <property type="match status" value="1"/>
</dbReference>
<dbReference type="PANTHER" id="PTHR43051:SF1">
    <property type="entry name" value="POLYNUCLEOTIDE ADENYLYLTRANSFERASE FAMILY PROTEIN"/>
    <property type="match status" value="1"/>
</dbReference>
<evidence type="ECO:0000256" key="4">
    <source>
        <dbReference type="ARBA" id="ARBA00022840"/>
    </source>
</evidence>
<dbReference type="InterPro" id="IPR010206">
    <property type="entry name" value="PolA_pol_I"/>
</dbReference>
<feature type="active site" evidence="7">
    <location>
        <position position="73"/>
    </location>
</feature>
<feature type="domain" description="Poly A polymerase head" evidence="10">
    <location>
        <begin position="55"/>
        <end position="180"/>
    </location>
</feature>
<keyword evidence="2 7" id="KW-0808">Transferase</keyword>